<evidence type="ECO:0000313" key="4">
    <source>
        <dbReference type="EMBL" id="MFC3764337.1"/>
    </source>
</evidence>
<keyword evidence="5" id="KW-1185">Reference proteome</keyword>
<comment type="caution">
    <text evidence="4">The sequence shown here is derived from an EMBL/GenBank/DDBJ whole genome shotgun (WGS) entry which is preliminary data.</text>
</comment>
<dbReference type="PANTHER" id="PTHR42693">
    <property type="entry name" value="ARYLSULFATASE FAMILY MEMBER"/>
    <property type="match status" value="1"/>
</dbReference>
<dbReference type="RefSeq" id="WP_205115317.1">
    <property type="nucleotide sequence ID" value="NZ_JAFBCM010000001.1"/>
</dbReference>
<dbReference type="PANTHER" id="PTHR42693:SF53">
    <property type="entry name" value="ENDO-4-O-SULFATASE"/>
    <property type="match status" value="1"/>
</dbReference>
<reference evidence="5" key="1">
    <citation type="journal article" date="2019" name="Int. J. Syst. Evol. Microbiol.">
        <title>The Global Catalogue of Microorganisms (GCM) 10K type strain sequencing project: providing services to taxonomists for standard genome sequencing and annotation.</title>
        <authorList>
            <consortium name="The Broad Institute Genomics Platform"/>
            <consortium name="The Broad Institute Genome Sequencing Center for Infectious Disease"/>
            <person name="Wu L."/>
            <person name="Ma J."/>
        </authorList>
    </citation>
    <scope>NUCLEOTIDE SEQUENCE [LARGE SCALE GENOMIC DNA]</scope>
    <source>
        <strain evidence="5">CGMCC 4.7241</strain>
    </source>
</reference>
<dbReference type="Gene3D" id="3.40.720.10">
    <property type="entry name" value="Alkaline Phosphatase, subunit A"/>
    <property type="match status" value="1"/>
</dbReference>
<organism evidence="4 5">
    <name type="scientific">Tenggerimyces flavus</name>
    <dbReference type="NCBI Taxonomy" id="1708749"/>
    <lineage>
        <taxon>Bacteria</taxon>
        <taxon>Bacillati</taxon>
        <taxon>Actinomycetota</taxon>
        <taxon>Actinomycetes</taxon>
        <taxon>Propionibacteriales</taxon>
        <taxon>Nocardioidaceae</taxon>
        <taxon>Tenggerimyces</taxon>
    </lineage>
</organism>
<dbReference type="InterPro" id="IPR000917">
    <property type="entry name" value="Sulfatase_N"/>
</dbReference>
<evidence type="ECO:0000256" key="2">
    <source>
        <dbReference type="ARBA" id="ARBA00022801"/>
    </source>
</evidence>
<evidence type="ECO:0000259" key="3">
    <source>
        <dbReference type="Pfam" id="PF00884"/>
    </source>
</evidence>
<keyword evidence="2" id="KW-0378">Hydrolase</keyword>
<dbReference type="SUPFAM" id="SSF53649">
    <property type="entry name" value="Alkaline phosphatase-like"/>
    <property type="match status" value="1"/>
</dbReference>
<dbReference type="InterPro" id="IPR017850">
    <property type="entry name" value="Alkaline_phosphatase_core_sf"/>
</dbReference>
<dbReference type="EMBL" id="JBHRZH010000023">
    <property type="protein sequence ID" value="MFC3764337.1"/>
    <property type="molecule type" value="Genomic_DNA"/>
</dbReference>
<dbReference type="Proteomes" id="UP001595699">
    <property type="component" value="Unassembled WGS sequence"/>
</dbReference>
<evidence type="ECO:0000313" key="5">
    <source>
        <dbReference type="Proteomes" id="UP001595699"/>
    </source>
</evidence>
<evidence type="ECO:0000256" key="1">
    <source>
        <dbReference type="ARBA" id="ARBA00008779"/>
    </source>
</evidence>
<name>A0ABV7YI98_9ACTN</name>
<sequence length="486" mass="54878">MSATRPNVLLLMTDQQRADFTLGAGFELDTMPFVDSLAARGRRIRNAYTTAPACVPARTSLLTGRYPSAHRVRQNSAVSHVVRGDDLLDVLRGAGYSLHFAGKTHMYRKAEDFDTFAGPYWHETGPEATPEDAAFADWMRSIDHGPALEPTPFPLEREFPYRIVSDAIAGLEQRDKDKPFFSWLSFPEPHNPYQAPEPYFSMFPDVPDRAHGPEAALAKGGMYRWLRELQESKRPGYDDLWRRYRSTYCGMLRLIDDQLRRLFAYLDKNGLAENTLVCFIADHGDYVGDYGLQRKGAGMPEVLMRIPFVVAGPGVVAGADDVYVTLADLLPTLCEAVGEPIPFGVQGRSLWPVLTGSPYPVEEFASCYAERGYGGVPYEPDEHPPLHFSYEGETYDELNSVTQSGFTRMLRTGDWKLLYDNAGTGELYDLSTDPYELDNLWSTRPDVRAELLERLLLWANRVVDDLPQAAYTPKRSPHNWRWADEP</sequence>
<gene>
    <name evidence="4" type="ORF">ACFOUW_26105</name>
</gene>
<dbReference type="InterPro" id="IPR050738">
    <property type="entry name" value="Sulfatase"/>
</dbReference>
<accession>A0ABV7YI98</accession>
<protein>
    <submittedName>
        <fullName evidence="4">Sulfatase</fullName>
    </submittedName>
</protein>
<comment type="similarity">
    <text evidence="1">Belongs to the sulfatase family.</text>
</comment>
<proteinExistence type="inferred from homology"/>
<dbReference type="Pfam" id="PF00884">
    <property type="entry name" value="Sulfatase"/>
    <property type="match status" value="1"/>
</dbReference>
<feature type="domain" description="Sulfatase N-terminal" evidence="3">
    <location>
        <begin position="6"/>
        <end position="338"/>
    </location>
</feature>